<name>A0A4Z0MD12_9BACT</name>
<protein>
    <submittedName>
        <fullName evidence="1">Uncharacterized protein</fullName>
    </submittedName>
</protein>
<reference evidence="1 2" key="1">
    <citation type="submission" date="2019-04" db="EMBL/GenBank/DDBJ databases">
        <authorList>
            <person name="Feng G."/>
            <person name="Zhang J."/>
            <person name="Zhu H."/>
        </authorList>
    </citation>
    <scope>NUCLEOTIDE SEQUENCE [LARGE SCALE GENOMIC DNA]</scope>
    <source>
        <strain evidence="1 2">JCM 19491</strain>
    </source>
</reference>
<dbReference type="RefSeq" id="WP_135532818.1">
    <property type="nucleotide sequence ID" value="NZ_SRKZ01000008.1"/>
</dbReference>
<dbReference type="OrthoDB" id="940952at2"/>
<proteinExistence type="predicted"/>
<evidence type="ECO:0000313" key="1">
    <source>
        <dbReference type="EMBL" id="TGD77632.1"/>
    </source>
</evidence>
<dbReference type="AlphaFoldDB" id="A0A4Z0MD12"/>
<organism evidence="1 2">
    <name type="scientific">Hymenobacter wooponensis</name>
    <dbReference type="NCBI Taxonomy" id="1525360"/>
    <lineage>
        <taxon>Bacteria</taxon>
        <taxon>Pseudomonadati</taxon>
        <taxon>Bacteroidota</taxon>
        <taxon>Cytophagia</taxon>
        <taxon>Cytophagales</taxon>
        <taxon>Hymenobacteraceae</taxon>
        <taxon>Hymenobacter</taxon>
    </lineage>
</organism>
<keyword evidence="2" id="KW-1185">Reference proteome</keyword>
<gene>
    <name evidence="1" type="ORF">EU557_22925</name>
</gene>
<accession>A0A4Z0MD12</accession>
<comment type="caution">
    <text evidence="1">The sequence shown here is derived from an EMBL/GenBank/DDBJ whole genome shotgun (WGS) entry which is preliminary data.</text>
</comment>
<evidence type="ECO:0000313" key="2">
    <source>
        <dbReference type="Proteomes" id="UP000298284"/>
    </source>
</evidence>
<sequence length="179" mass="19457">MTKNITLVICLTTGLLNGCAKDENTPSKSLPLNTLQLTVKGKSFPVDLTRTTLKVYKPSNGNHGTLSLFTPSSTTAEEFTISAVNTEPNASVETPGEFYTDHSQLRAQATYFFVEGTAGYRFETNYCGVNNQTFKLKIESVDKAAHTISGSFSGDLCKGNDPIVKVENGKFNLPYTVEP</sequence>
<dbReference type="EMBL" id="SRKZ01000008">
    <property type="protein sequence ID" value="TGD77632.1"/>
    <property type="molecule type" value="Genomic_DNA"/>
</dbReference>
<dbReference type="Proteomes" id="UP000298284">
    <property type="component" value="Unassembled WGS sequence"/>
</dbReference>